<dbReference type="InterPro" id="IPR008949">
    <property type="entry name" value="Isoprenoid_synthase_dom_sf"/>
</dbReference>
<evidence type="ECO:0000313" key="8">
    <source>
        <dbReference type="EMBL" id="CAF0855251.1"/>
    </source>
</evidence>
<dbReference type="InterPro" id="IPR025875">
    <property type="entry name" value="Leu-rich_rpt_4"/>
</dbReference>
<dbReference type="InterPro" id="IPR032675">
    <property type="entry name" value="LRR_dom_sf"/>
</dbReference>
<dbReference type="InterPro" id="IPR033749">
    <property type="entry name" value="Polyprenyl_synt_CS"/>
</dbReference>
<organism evidence="8 9">
    <name type="scientific">Brachionus calyciflorus</name>
    <dbReference type="NCBI Taxonomy" id="104777"/>
    <lineage>
        <taxon>Eukaryota</taxon>
        <taxon>Metazoa</taxon>
        <taxon>Spiralia</taxon>
        <taxon>Gnathifera</taxon>
        <taxon>Rotifera</taxon>
        <taxon>Eurotatoria</taxon>
        <taxon>Monogononta</taxon>
        <taxon>Pseudotrocha</taxon>
        <taxon>Ploima</taxon>
        <taxon>Brachionidae</taxon>
        <taxon>Brachionus</taxon>
    </lineage>
</organism>
<protein>
    <recommendedName>
        <fullName evidence="7">Farnesyl pyrophosphate synthase</fullName>
    </recommendedName>
</protein>
<dbReference type="Gene3D" id="1.10.600.10">
    <property type="entry name" value="Farnesyl Diphosphate Synthase"/>
    <property type="match status" value="1"/>
</dbReference>
<evidence type="ECO:0000256" key="2">
    <source>
        <dbReference type="ARBA" id="ARBA00022614"/>
    </source>
</evidence>
<dbReference type="AlphaFoldDB" id="A0A813WHY8"/>
<dbReference type="Proteomes" id="UP000663879">
    <property type="component" value="Unassembled WGS sequence"/>
</dbReference>
<dbReference type="InterPro" id="IPR000092">
    <property type="entry name" value="Polyprenyl_synt"/>
</dbReference>
<reference evidence="8" key="1">
    <citation type="submission" date="2021-02" db="EMBL/GenBank/DDBJ databases">
        <authorList>
            <person name="Nowell W R."/>
        </authorList>
    </citation>
    <scope>NUCLEOTIDE SEQUENCE</scope>
    <source>
        <strain evidence="8">Ploen Becks lab</strain>
    </source>
</reference>
<dbReference type="InterPro" id="IPR003591">
    <property type="entry name" value="Leu-rich_rpt_typical-subtyp"/>
</dbReference>
<dbReference type="EMBL" id="CAJNOC010001327">
    <property type="protein sequence ID" value="CAF0855251.1"/>
    <property type="molecule type" value="Genomic_DNA"/>
</dbReference>
<evidence type="ECO:0000256" key="1">
    <source>
        <dbReference type="ARBA" id="ARBA00001946"/>
    </source>
</evidence>
<dbReference type="SFLD" id="SFLDG01017">
    <property type="entry name" value="Polyprenyl_Transferase_Like"/>
    <property type="match status" value="1"/>
</dbReference>
<comment type="cofactor">
    <cofactor evidence="1">
        <name>Mg(2+)</name>
        <dbReference type="ChEBI" id="CHEBI:18420"/>
    </cofactor>
</comment>
<keyword evidence="6" id="KW-0460">Magnesium</keyword>
<accession>A0A813WHY8</accession>
<dbReference type="GO" id="GO:0004161">
    <property type="term" value="F:dimethylallyltranstransferase activity"/>
    <property type="evidence" value="ECO:0007669"/>
    <property type="project" value="TreeGrafter"/>
</dbReference>
<evidence type="ECO:0000256" key="3">
    <source>
        <dbReference type="ARBA" id="ARBA00022679"/>
    </source>
</evidence>
<dbReference type="GO" id="GO:0046872">
    <property type="term" value="F:metal ion binding"/>
    <property type="evidence" value="ECO:0007669"/>
    <property type="project" value="UniProtKB-KW"/>
</dbReference>
<dbReference type="SUPFAM" id="SSF52058">
    <property type="entry name" value="L domain-like"/>
    <property type="match status" value="1"/>
</dbReference>
<sequence>MSNDLTTKSNRLHEFDEFYQNKLKQKLLQRFNLEPKCIQNVIKRFDEMIDYNVPHGKKLRGLCVYESFLHLMDIDPQDPKSTFNNFDSNVLIDQAKAIGWCIEFLQGAFLVADDIMDNSKFRRGQPCWYLNDGVGTIAINDSFFLISNVFTLITEYLGNHPNYSKLFEIFNETFTNTVVGQGIDLITPPKRNAGELFNFENYKEEQYYSIVKWKTAFYSFSLPVQAALYVAFIDNPEVHQKCKDILIDMGCFFQVQDDFLDCYGDPKVTGKVGTDIEESKCGWLVIQALKKCNAEQRQILEKHYGLSDQESVKHVKELYNQLNLSEEYSRFEQSEYERITTLIENLSFETAYFDSDQTERVRKALRIIIMSDQSKDKVTKNEDELTIEEKKEKLEKQIIYYSHAEQVDLATYDVDVESIDLSLTRLKSIGDFSRFTNLKSICFRSNLLKTFQDENFKVENGLQNILELDFYDNQIEVIENLNQFKTLQALDLSFNRLEKIENLNELVELKKLYLVHNKFSKIQNLENLTKLEILELGDNQFRTVEKLEKLKNLTQLYLGKNKIKRIEGLDLPNLRILSLQSNRLTRIENLDSLVNLEELYLSENGITKIEGLEKLNKLKVLDLSLNLIEIIENIQELNDLEELWFNGNNLSKWEYIEVLRHLPKLKCLYLEHNPIFYINNIKPTSIGLLSDNQKFNPDYRRKIIFSLPHLEQLDATLISKPSITH</sequence>
<dbReference type="PANTHER" id="PTHR11525">
    <property type="entry name" value="FARNESYL-PYROPHOSPHATE SYNTHETASE"/>
    <property type="match status" value="1"/>
</dbReference>
<dbReference type="PROSITE" id="PS00723">
    <property type="entry name" value="POLYPRENYL_SYNTHASE_1"/>
    <property type="match status" value="1"/>
</dbReference>
<dbReference type="GO" id="GO:0005737">
    <property type="term" value="C:cytoplasm"/>
    <property type="evidence" value="ECO:0007669"/>
    <property type="project" value="TreeGrafter"/>
</dbReference>
<keyword evidence="9" id="KW-1185">Reference proteome</keyword>
<dbReference type="Pfam" id="PF12799">
    <property type="entry name" value="LRR_4"/>
    <property type="match status" value="3"/>
</dbReference>
<dbReference type="InterPro" id="IPR001611">
    <property type="entry name" value="Leu-rich_rpt"/>
</dbReference>
<dbReference type="Gene3D" id="3.80.10.10">
    <property type="entry name" value="Ribonuclease Inhibitor"/>
    <property type="match status" value="2"/>
</dbReference>
<dbReference type="PROSITE" id="PS51450">
    <property type="entry name" value="LRR"/>
    <property type="match status" value="8"/>
</dbReference>
<dbReference type="SMART" id="SM00365">
    <property type="entry name" value="LRR_SD22"/>
    <property type="match status" value="11"/>
</dbReference>
<dbReference type="PROSITE" id="PS00444">
    <property type="entry name" value="POLYPRENYL_SYNTHASE_2"/>
    <property type="match status" value="1"/>
</dbReference>
<comment type="caution">
    <text evidence="8">The sequence shown here is derived from an EMBL/GenBank/DDBJ whole genome shotgun (WGS) entry which is preliminary data.</text>
</comment>
<dbReference type="PANTHER" id="PTHR11525:SF0">
    <property type="entry name" value="FARNESYL PYROPHOSPHATE SYNTHASE"/>
    <property type="match status" value="1"/>
</dbReference>
<dbReference type="Pfam" id="PF00348">
    <property type="entry name" value="polyprenyl_synt"/>
    <property type="match status" value="1"/>
</dbReference>
<evidence type="ECO:0000256" key="7">
    <source>
        <dbReference type="ARBA" id="ARBA00034546"/>
    </source>
</evidence>
<keyword evidence="4" id="KW-0479">Metal-binding</keyword>
<keyword evidence="2" id="KW-0433">Leucine-rich repeat</keyword>
<keyword evidence="3" id="KW-0808">Transferase</keyword>
<dbReference type="OrthoDB" id="10257492at2759"/>
<dbReference type="SFLD" id="SFLDS00005">
    <property type="entry name" value="Isoprenoid_Synthase_Type_I"/>
    <property type="match status" value="1"/>
</dbReference>
<dbReference type="GO" id="GO:0004337">
    <property type="term" value="F:(2E,6E)-farnesyl diphosphate synthase activity"/>
    <property type="evidence" value="ECO:0007669"/>
    <property type="project" value="TreeGrafter"/>
</dbReference>
<keyword evidence="5" id="KW-0677">Repeat</keyword>
<evidence type="ECO:0000256" key="6">
    <source>
        <dbReference type="ARBA" id="ARBA00022842"/>
    </source>
</evidence>
<proteinExistence type="predicted"/>
<evidence type="ECO:0000256" key="5">
    <source>
        <dbReference type="ARBA" id="ARBA00022737"/>
    </source>
</evidence>
<evidence type="ECO:0000256" key="4">
    <source>
        <dbReference type="ARBA" id="ARBA00022723"/>
    </source>
</evidence>
<dbReference type="SMART" id="SM00369">
    <property type="entry name" value="LRR_TYP"/>
    <property type="match status" value="8"/>
</dbReference>
<dbReference type="SUPFAM" id="SSF48576">
    <property type="entry name" value="Terpenoid synthases"/>
    <property type="match status" value="1"/>
</dbReference>
<dbReference type="CDD" id="cd00685">
    <property type="entry name" value="Trans_IPPS_HT"/>
    <property type="match status" value="1"/>
</dbReference>
<evidence type="ECO:0000313" key="9">
    <source>
        <dbReference type="Proteomes" id="UP000663879"/>
    </source>
</evidence>
<name>A0A813WHY8_9BILA</name>
<dbReference type="InterPro" id="IPR039702">
    <property type="entry name" value="FPS1-like"/>
</dbReference>
<dbReference type="GO" id="GO:0045337">
    <property type="term" value="P:farnesyl diphosphate biosynthetic process"/>
    <property type="evidence" value="ECO:0007669"/>
    <property type="project" value="TreeGrafter"/>
</dbReference>
<gene>
    <name evidence="8" type="ORF">OXX778_LOCUS9162</name>
</gene>